<dbReference type="PANTHER" id="PTHR36369">
    <property type="entry name" value="TRANSMEMBRANE PROTEIN"/>
    <property type="match status" value="1"/>
</dbReference>
<name>A0A166C1N6_DAUCS</name>
<dbReference type="EMBL" id="CP093345">
    <property type="protein sequence ID" value="WOG94177.1"/>
    <property type="molecule type" value="Genomic_DNA"/>
</dbReference>
<dbReference type="PANTHER" id="PTHR36369:SF1">
    <property type="entry name" value="TRANSMEMBRANE PROTEIN"/>
    <property type="match status" value="1"/>
</dbReference>
<accession>A0A166C1N6</accession>
<dbReference type="Gramene" id="KZN03168">
    <property type="protein sequence ID" value="KZN03168"/>
    <property type="gene ID" value="DCAR_011924"/>
</dbReference>
<keyword evidence="2" id="KW-1185">Reference proteome</keyword>
<evidence type="ECO:0000313" key="2">
    <source>
        <dbReference type="Proteomes" id="UP000077755"/>
    </source>
</evidence>
<dbReference type="Proteomes" id="UP000077755">
    <property type="component" value="Chromosome 3"/>
</dbReference>
<reference evidence="1" key="1">
    <citation type="journal article" date="2016" name="Nat. Genet.">
        <title>A high-quality carrot genome assembly provides new insights into carotenoid accumulation and asterid genome evolution.</title>
        <authorList>
            <person name="Iorizzo M."/>
            <person name="Ellison S."/>
            <person name="Senalik D."/>
            <person name="Zeng P."/>
            <person name="Satapoomin P."/>
            <person name="Huang J."/>
            <person name="Bowman M."/>
            <person name="Iovene M."/>
            <person name="Sanseverino W."/>
            <person name="Cavagnaro P."/>
            <person name="Yildiz M."/>
            <person name="Macko-Podgorni A."/>
            <person name="Moranska E."/>
            <person name="Grzebelus E."/>
            <person name="Grzebelus D."/>
            <person name="Ashrafi H."/>
            <person name="Zheng Z."/>
            <person name="Cheng S."/>
            <person name="Spooner D."/>
            <person name="Van Deynze A."/>
            <person name="Simon P."/>
        </authorList>
    </citation>
    <scope>NUCLEOTIDE SEQUENCE</scope>
    <source>
        <tissue evidence="1">Leaf</tissue>
    </source>
</reference>
<evidence type="ECO:0000313" key="1">
    <source>
        <dbReference type="EMBL" id="WOG94177.1"/>
    </source>
</evidence>
<gene>
    <name evidence="1" type="ORF">DCAR_0313470</name>
</gene>
<sequence>MESLVQALLSFDCVLTSTILNNVWACMAILTACSISFFWTIIKSYLSRRSRQASSPSVSPQKPDVAHSCSPQVSEPVSRNIVSTPALDCADGVIKRGKFVVYYYDDEVREEDYIRNEAFEETEYKHVVPDDSVKFWCRDLDMGWYRYLDLSVFSGNVVRCWD</sequence>
<dbReference type="AlphaFoldDB" id="A0A166C1N6"/>
<organism evidence="1 2">
    <name type="scientific">Daucus carota subsp. sativus</name>
    <name type="common">Carrot</name>
    <dbReference type="NCBI Taxonomy" id="79200"/>
    <lineage>
        <taxon>Eukaryota</taxon>
        <taxon>Viridiplantae</taxon>
        <taxon>Streptophyta</taxon>
        <taxon>Embryophyta</taxon>
        <taxon>Tracheophyta</taxon>
        <taxon>Spermatophyta</taxon>
        <taxon>Magnoliopsida</taxon>
        <taxon>eudicotyledons</taxon>
        <taxon>Gunneridae</taxon>
        <taxon>Pentapetalae</taxon>
        <taxon>asterids</taxon>
        <taxon>campanulids</taxon>
        <taxon>Apiales</taxon>
        <taxon>Apiaceae</taxon>
        <taxon>Apioideae</taxon>
        <taxon>Scandiceae</taxon>
        <taxon>Daucinae</taxon>
        <taxon>Daucus</taxon>
        <taxon>Daucus sect. Daucus</taxon>
    </lineage>
</organism>
<reference evidence="1" key="2">
    <citation type="submission" date="2022-03" db="EMBL/GenBank/DDBJ databases">
        <title>Draft title - Genomic analysis of global carrot germplasm unveils the trajectory of domestication and the origin of high carotenoid orange carrot.</title>
        <authorList>
            <person name="Iorizzo M."/>
            <person name="Ellison S."/>
            <person name="Senalik D."/>
            <person name="Macko-Podgorni A."/>
            <person name="Grzebelus D."/>
            <person name="Bostan H."/>
            <person name="Rolling W."/>
            <person name="Curaba J."/>
            <person name="Simon P."/>
        </authorList>
    </citation>
    <scope>NUCLEOTIDE SEQUENCE</scope>
    <source>
        <tissue evidence="1">Leaf</tissue>
    </source>
</reference>
<protein>
    <submittedName>
        <fullName evidence="1">Uncharacterized protein</fullName>
    </submittedName>
</protein>
<proteinExistence type="predicted"/>